<evidence type="ECO:0000259" key="8">
    <source>
        <dbReference type="PROSITE" id="PS51529"/>
    </source>
</evidence>
<dbReference type="PANTHER" id="PTHR13814">
    <property type="entry name" value="FETUIN"/>
    <property type="match status" value="1"/>
</dbReference>
<name>A0A3P9BIC6_9CICH</name>
<dbReference type="GO" id="GO:0072562">
    <property type="term" value="C:blood microparticle"/>
    <property type="evidence" value="ECO:0007669"/>
    <property type="project" value="TreeGrafter"/>
</dbReference>
<comment type="subcellular location">
    <subcellularLocation>
        <location evidence="1">Secreted</location>
    </subcellularLocation>
</comment>
<dbReference type="GO" id="GO:0004869">
    <property type="term" value="F:cysteine-type endopeptidase inhibitor activity"/>
    <property type="evidence" value="ECO:0007669"/>
    <property type="project" value="InterPro"/>
</dbReference>
<keyword evidence="2" id="KW-0964">Secreted</keyword>
<dbReference type="SMART" id="SM00043">
    <property type="entry name" value="CY"/>
    <property type="match status" value="2"/>
</dbReference>
<protein>
    <submittedName>
        <fullName evidence="9">Alpha-2-HS-glycoprotein 2</fullName>
    </submittedName>
</protein>
<organism evidence="9 10">
    <name type="scientific">Maylandia zebra</name>
    <name type="common">zebra mbuna</name>
    <dbReference type="NCBI Taxonomy" id="106582"/>
    <lineage>
        <taxon>Eukaryota</taxon>
        <taxon>Metazoa</taxon>
        <taxon>Chordata</taxon>
        <taxon>Craniata</taxon>
        <taxon>Vertebrata</taxon>
        <taxon>Euteleostomi</taxon>
        <taxon>Actinopterygii</taxon>
        <taxon>Neopterygii</taxon>
        <taxon>Teleostei</taxon>
        <taxon>Neoteleostei</taxon>
        <taxon>Acanthomorphata</taxon>
        <taxon>Ovalentaria</taxon>
        <taxon>Cichlomorphae</taxon>
        <taxon>Cichliformes</taxon>
        <taxon>Cichlidae</taxon>
        <taxon>African cichlids</taxon>
        <taxon>Pseudocrenilabrinae</taxon>
        <taxon>Haplochromini</taxon>
        <taxon>Maylandia</taxon>
        <taxon>Maylandia zebra complex</taxon>
    </lineage>
</organism>
<evidence type="ECO:0000256" key="4">
    <source>
        <dbReference type="ARBA" id="ARBA00022737"/>
    </source>
</evidence>
<dbReference type="Ensembl" id="ENSMZET00005009994.1">
    <property type="protein sequence ID" value="ENSMZEP00005009635.1"/>
    <property type="gene ID" value="ENSMZEG00005007281.1"/>
</dbReference>
<keyword evidence="10" id="KW-1185">Reference proteome</keyword>
<dbReference type="InterPro" id="IPR050735">
    <property type="entry name" value="Kininogen_Fetuin_HRG"/>
</dbReference>
<evidence type="ECO:0000313" key="9">
    <source>
        <dbReference type="Ensembl" id="ENSMZEP00005009643.1"/>
    </source>
</evidence>
<keyword evidence="3 7" id="KW-0732">Signal</keyword>
<evidence type="ECO:0000256" key="7">
    <source>
        <dbReference type="SAM" id="SignalP"/>
    </source>
</evidence>
<evidence type="ECO:0000256" key="5">
    <source>
        <dbReference type="ARBA" id="ARBA00023157"/>
    </source>
</evidence>
<feature type="domain" description="Cystatin fetuin-A-type" evidence="8">
    <location>
        <begin position="22"/>
        <end position="129"/>
    </location>
</feature>
<evidence type="ECO:0000256" key="6">
    <source>
        <dbReference type="ARBA" id="ARBA00023180"/>
    </source>
</evidence>
<evidence type="ECO:0000313" key="10">
    <source>
        <dbReference type="Proteomes" id="UP000265160"/>
    </source>
</evidence>
<dbReference type="Gene3D" id="3.10.450.10">
    <property type="match status" value="2"/>
</dbReference>
<feature type="signal peptide" evidence="7">
    <location>
        <begin position="1"/>
        <end position="18"/>
    </location>
</feature>
<dbReference type="InterPro" id="IPR000010">
    <property type="entry name" value="Cystatin_dom"/>
</dbReference>
<dbReference type="InterPro" id="IPR046350">
    <property type="entry name" value="Cystatin_sf"/>
</dbReference>
<dbReference type="PANTHER" id="PTHR13814:SF6">
    <property type="entry name" value="ALPHA-2-HS-GLYCOPROTEIN"/>
    <property type="match status" value="1"/>
</dbReference>
<reference evidence="9 10" key="1">
    <citation type="journal article" date="2014" name="Nature">
        <title>The genomic substrate for adaptive radiation in African cichlid fish.</title>
        <authorList>
            <person name="Brawand D."/>
            <person name="Wagner C.E."/>
            <person name="Li Y.I."/>
            <person name="Malinsky M."/>
            <person name="Keller I."/>
            <person name="Fan S."/>
            <person name="Simakov O."/>
            <person name="Ng A.Y."/>
            <person name="Lim Z.W."/>
            <person name="Bezault E."/>
            <person name="Turner-Maier J."/>
            <person name="Johnson J."/>
            <person name="Alcazar R."/>
            <person name="Noh H.J."/>
            <person name="Russell P."/>
            <person name="Aken B."/>
            <person name="Alfoldi J."/>
            <person name="Amemiya C."/>
            <person name="Azzouzi N."/>
            <person name="Baroiller J.F."/>
            <person name="Barloy-Hubler F."/>
            <person name="Berlin A."/>
            <person name="Bloomquist R."/>
            <person name="Carleton K.L."/>
            <person name="Conte M.A."/>
            <person name="D'Cotta H."/>
            <person name="Eshel O."/>
            <person name="Gaffney L."/>
            <person name="Galibert F."/>
            <person name="Gante H.F."/>
            <person name="Gnerre S."/>
            <person name="Greuter L."/>
            <person name="Guyon R."/>
            <person name="Haddad N.S."/>
            <person name="Haerty W."/>
            <person name="Harris R.M."/>
            <person name="Hofmann H.A."/>
            <person name="Hourlier T."/>
            <person name="Hulata G."/>
            <person name="Jaffe D.B."/>
            <person name="Lara M."/>
            <person name="Lee A.P."/>
            <person name="MacCallum I."/>
            <person name="Mwaiko S."/>
            <person name="Nikaido M."/>
            <person name="Nishihara H."/>
            <person name="Ozouf-Costaz C."/>
            <person name="Penman D.J."/>
            <person name="Przybylski D."/>
            <person name="Rakotomanga M."/>
            <person name="Renn S.C.P."/>
            <person name="Ribeiro F.J."/>
            <person name="Ron M."/>
            <person name="Salzburger W."/>
            <person name="Sanchez-Pulido L."/>
            <person name="Santos M.E."/>
            <person name="Searle S."/>
            <person name="Sharpe T."/>
            <person name="Swofford R."/>
            <person name="Tan F.J."/>
            <person name="Williams L."/>
            <person name="Young S."/>
            <person name="Yin S."/>
            <person name="Okada N."/>
            <person name="Kocher T.D."/>
            <person name="Miska E.A."/>
            <person name="Lander E.S."/>
            <person name="Venkatesh B."/>
            <person name="Fernald R.D."/>
            <person name="Meyer A."/>
            <person name="Ponting C.P."/>
            <person name="Streelman J.T."/>
            <person name="Lindblad-Toh K."/>
            <person name="Seehausen O."/>
            <person name="Di Palma F."/>
        </authorList>
    </citation>
    <scope>NUCLEOTIDE SEQUENCE</scope>
</reference>
<accession>A0A3P9BIC6</accession>
<proteinExistence type="predicted"/>
<keyword evidence="4" id="KW-0677">Repeat</keyword>
<dbReference type="Ensembl" id="ENSMZET00005010002.1">
    <property type="protein sequence ID" value="ENSMZEP00005009643.1"/>
    <property type="gene ID" value="ENSMZEG00005007281.1"/>
</dbReference>
<keyword evidence="5" id="KW-1015">Disulfide bond</keyword>
<feature type="chain" id="PRO_5044597165" evidence="7">
    <location>
        <begin position="19"/>
        <end position="358"/>
    </location>
</feature>
<dbReference type="SUPFAM" id="SSF54403">
    <property type="entry name" value="Cystatin/monellin"/>
    <property type="match status" value="2"/>
</dbReference>
<dbReference type="GO" id="GO:0031012">
    <property type="term" value="C:extracellular matrix"/>
    <property type="evidence" value="ECO:0007669"/>
    <property type="project" value="TreeGrafter"/>
</dbReference>
<dbReference type="GeneTree" id="ENSGT00950000182930"/>
<evidence type="ECO:0000256" key="3">
    <source>
        <dbReference type="ARBA" id="ARBA00022729"/>
    </source>
</evidence>
<dbReference type="CDD" id="cd00042">
    <property type="entry name" value="CY"/>
    <property type="match status" value="2"/>
</dbReference>
<sequence length="358" mass="38352">MNLLSFTVVLGLLVGTWAQPIVRRPLCDSPEAEEAALVAQDYLNAQHHHGYKYVLNQIDDIKVYAKPDGDEYDMEVDLLETDCHVLDPLPLANCTVRPKVQTAVEGDCDVVLKKVGGVLKVIAFKCKSEVSTEDLCLGCPSLLPLNNTDALDFVHASLTTFNNMTVNTTHVLLEVGRLSSQVVSGGPIFITEYVVVEGNCTEDPCVPLNDAMAARGICTAKGTIAQHSVDCKMFSTLIPIVDANSTAAADPVLPPVVHVHTHGLSHKHGHSHHKLTALHNPHQNVLLSAESAEVVPVVPAAAAPAADYDSAGESLTSKEPPLFFRKRDVSAAIMVDAPAVQTGPVSLVPVCPGRVRFF</sequence>
<dbReference type="InterPro" id="IPR001363">
    <property type="entry name" value="Prot_inh_fetuin_CS"/>
</dbReference>
<evidence type="ECO:0000256" key="2">
    <source>
        <dbReference type="ARBA" id="ARBA00022525"/>
    </source>
</evidence>
<dbReference type="FunFam" id="3.10.450.10:FF:000009">
    <property type="entry name" value="Alpha-2-HS-glycoprotein 2"/>
    <property type="match status" value="1"/>
</dbReference>
<dbReference type="AlphaFoldDB" id="A0A3P9BIC6"/>
<reference evidence="9" key="2">
    <citation type="submission" date="2025-05" db="UniProtKB">
        <authorList>
            <consortium name="Ensembl"/>
        </authorList>
    </citation>
    <scope>IDENTIFICATION</scope>
</reference>
<dbReference type="PROSITE" id="PS01255">
    <property type="entry name" value="FETUIN_2"/>
    <property type="match status" value="1"/>
</dbReference>
<keyword evidence="6" id="KW-0325">Glycoprotein</keyword>
<dbReference type="InterPro" id="IPR025760">
    <property type="entry name" value="Cystatin_Fetuin_A"/>
</dbReference>
<dbReference type="PROSITE" id="PS51529">
    <property type="entry name" value="CYSTATIN_FETUIN_A"/>
    <property type="match status" value="1"/>
</dbReference>
<evidence type="ECO:0000256" key="1">
    <source>
        <dbReference type="ARBA" id="ARBA00004613"/>
    </source>
</evidence>
<dbReference type="Proteomes" id="UP000265160">
    <property type="component" value="LG18"/>
</dbReference>
<dbReference type="Pfam" id="PF00031">
    <property type="entry name" value="Cystatin"/>
    <property type="match status" value="1"/>
</dbReference>
<dbReference type="Ensembl" id="ENSMZET00005010011.1">
    <property type="protein sequence ID" value="ENSMZEP00005009652.1"/>
    <property type="gene ID" value="ENSMZEG00005007281.1"/>
</dbReference>